<protein>
    <submittedName>
        <fullName evidence="1">Uncharacterized protein</fullName>
    </submittedName>
</protein>
<dbReference type="RefSeq" id="WP_167670338.1">
    <property type="nucleotide sequence ID" value="NZ_FMTT01000061.1"/>
</dbReference>
<sequence>MKFSKEELEDMENAIIIDAETKKASCPRCGTEILKRQEFNECPDNMCG</sequence>
<organism evidence="1 2">
    <name type="scientific">Paenibacillus tianmuensis</name>
    <dbReference type="NCBI Taxonomy" id="624147"/>
    <lineage>
        <taxon>Bacteria</taxon>
        <taxon>Bacillati</taxon>
        <taxon>Bacillota</taxon>
        <taxon>Bacilli</taxon>
        <taxon>Bacillales</taxon>
        <taxon>Paenibacillaceae</taxon>
        <taxon>Paenibacillus</taxon>
    </lineage>
</organism>
<dbReference type="STRING" id="624147.SAMN04487970_106131"/>
<dbReference type="EMBL" id="FMTT01000061">
    <property type="protein sequence ID" value="SCW83475.1"/>
    <property type="molecule type" value="Genomic_DNA"/>
</dbReference>
<keyword evidence="2" id="KW-1185">Reference proteome</keyword>
<gene>
    <name evidence="1" type="ORF">SAMN04487970_106131</name>
</gene>
<name>A0A1G4TRU4_9BACL</name>
<dbReference type="AlphaFoldDB" id="A0A1G4TRU4"/>
<proteinExistence type="predicted"/>
<reference evidence="2" key="1">
    <citation type="submission" date="2016-10" db="EMBL/GenBank/DDBJ databases">
        <authorList>
            <person name="Varghese N."/>
            <person name="Submissions S."/>
        </authorList>
    </citation>
    <scope>NUCLEOTIDE SEQUENCE [LARGE SCALE GENOMIC DNA]</scope>
    <source>
        <strain evidence="2">CGMCC 1.8946</strain>
    </source>
</reference>
<evidence type="ECO:0000313" key="1">
    <source>
        <dbReference type="EMBL" id="SCW83475.1"/>
    </source>
</evidence>
<accession>A0A1G4TRU4</accession>
<evidence type="ECO:0000313" key="2">
    <source>
        <dbReference type="Proteomes" id="UP000198601"/>
    </source>
</evidence>
<dbReference type="Proteomes" id="UP000198601">
    <property type="component" value="Unassembled WGS sequence"/>
</dbReference>